<dbReference type="PANTHER" id="PTHR43013:SF1">
    <property type="entry name" value="GLUTAMYL-TRNA REDUCTASE"/>
    <property type="match status" value="1"/>
</dbReference>
<evidence type="ECO:0000256" key="3">
    <source>
        <dbReference type="ARBA" id="ARBA00012970"/>
    </source>
</evidence>
<dbReference type="InterPro" id="IPR015895">
    <property type="entry name" value="4pyrrol_synth_GluRdtase_N"/>
</dbReference>
<evidence type="ECO:0000256" key="7">
    <source>
        <dbReference type="ARBA" id="ARBA00047464"/>
    </source>
</evidence>
<evidence type="ECO:0000313" key="13">
    <source>
        <dbReference type="EMBL" id="MFC6154004.1"/>
    </source>
</evidence>
<comment type="subunit">
    <text evidence="8">Homodimer.</text>
</comment>
<evidence type="ECO:0000256" key="1">
    <source>
        <dbReference type="ARBA" id="ARBA00005059"/>
    </source>
</evidence>
<feature type="active site" description="Nucleophile" evidence="8">
    <location>
        <position position="50"/>
    </location>
</feature>
<dbReference type="InterPro" id="IPR036291">
    <property type="entry name" value="NAD(P)-bd_dom_sf"/>
</dbReference>
<gene>
    <name evidence="8" type="primary">hemA</name>
    <name evidence="13" type="ORF">ACFPWU_10075</name>
</gene>
<dbReference type="Pfam" id="PF01488">
    <property type="entry name" value="Shikimate_DH"/>
    <property type="match status" value="1"/>
</dbReference>
<comment type="similarity">
    <text evidence="2 8 9">Belongs to the glutamyl-tRNA reductase family.</text>
</comment>
<dbReference type="SUPFAM" id="SSF51735">
    <property type="entry name" value="NAD(P)-binding Rossmann-fold domains"/>
    <property type="match status" value="1"/>
</dbReference>
<dbReference type="EC" id="1.2.1.70" evidence="3 8"/>
<name>A0ABW1QZB2_9ACTN</name>
<comment type="function">
    <text evidence="8">Catalyzes the NADPH-dependent reduction of glutamyl-tRNA(Glu) to glutamate 1-semialdehyde (GSA).</text>
</comment>
<dbReference type="NCBIfam" id="TIGR01035">
    <property type="entry name" value="hemA"/>
    <property type="match status" value="1"/>
</dbReference>
<evidence type="ECO:0000259" key="10">
    <source>
        <dbReference type="Pfam" id="PF00745"/>
    </source>
</evidence>
<feature type="domain" description="Glutamyl-tRNA reductase N-terminal" evidence="12">
    <location>
        <begin position="6"/>
        <end position="156"/>
    </location>
</feature>
<feature type="binding site" evidence="8">
    <location>
        <begin position="49"/>
        <end position="52"/>
    </location>
    <ligand>
        <name>substrate</name>
    </ligand>
</feature>
<dbReference type="Pfam" id="PF00745">
    <property type="entry name" value="GlutR_dimer"/>
    <property type="match status" value="1"/>
</dbReference>
<dbReference type="CDD" id="cd05213">
    <property type="entry name" value="NAD_bind_Glutamyl_tRNA_reduct"/>
    <property type="match status" value="1"/>
</dbReference>
<comment type="miscellaneous">
    <text evidence="8">During catalysis, the active site Cys acts as a nucleophile attacking the alpha-carbonyl group of tRNA-bound glutamate with the formation of a thioester intermediate between enzyme and glutamate, and the concomitant release of tRNA(Glu). The thioester intermediate is finally reduced by direct hydride transfer from NADPH, to form the product GSA.</text>
</comment>
<dbReference type="Gene3D" id="3.40.50.720">
    <property type="entry name" value="NAD(P)-binding Rossmann-like Domain"/>
    <property type="match status" value="1"/>
</dbReference>
<dbReference type="RefSeq" id="WP_128221785.1">
    <property type="nucleotide sequence ID" value="NZ_CP034929.1"/>
</dbReference>
<dbReference type="Gene3D" id="3.30.460.30">
    <property type="entry name" value="Glutamyl-tRNA reductase, N-terminal domain"/>
    <property type="match status" value="1"/>
</dbReference>
<feature type="domain" description="Tetrapyrrole biosynthesis glutamyl-tRNA reductase dimerisation" evidence="10">
    <location>
        <begin position="319"/>
        <end position="417"/>
    </location>
</feature>
<evidence type="ECO:0000259" key="12">
    <source>
        <dbReference type="Pfam" id="PF05201"/>
    </source>
</evidence>
<dbReference type="PANTHER" id="PTHR43013">
    <property type="entry name" value="GLUTAMYL-TRNA REDUCTASE"/>
    <property type="match status" value="1"/>
</dbReference>
<dbReference type="InterPro" id="IPR015896">
    <property type="entry name" value="4pyrrol_synth_GluRdtase_dimer"/>
</dbReference>
<keyword evidence="5 8" id="KW-0560">Oxidoreductase</keyword>
<dbReference type="GO" id="GO:0008883">
    <property type="term" value="F:glutamyl-tRNA reductase activity"/>
    <property type="evidence" value="ECO:0007669"/>
    <property type="project" value="UniProtKB-EC"/>
</dbReference>
<accession>A0ABW1QZB2</accession>
<evidence type="ECO:0000256" key="9">
    <source>
        <dbReference type="RuleBase" id="RU000584"/>
    </source>
</evidence>
<feature type="site" description="Important for activity" evidence="8">
    <location>
        <position position="99"/>
    </location>
</feature>
<dbReference type="SUPFAM" id="SSF69742">
    <property type="entry name" value="Glutamyl tRNA-reductase catalytic, N-terminal domain"/>
    <property type="match status" value="1"/>
</dbReference>
<dbReference type="NCBIfam" id="NF000744">
    <property type="entry name" value="PRK00045.1-3"/>
    <property type="match status" value="1"/>
</dbReference>
<evidence type="ECO:0000256" key="4">
    <source>
        <dbReference type="ARBA" id="ARBA00022857"/>
    </source>
</evidence>
<dbReference type="HAMAP" id="MF_00087">
    <property type="entry name" value="Glu_tRNA_reductase"/>
    <property type="match status" value="1"/>
</dbReference>
<evidence type="ECO:0000313" key="14">
    <source>
        <dbReference type="Proteomes" id="UP001596098"/>
    </source>
</evidence>
<evidence type="ECO:0000256" key="8">
    <source>
        <dbReference type="HAMAP-Rule" id="MF_00087"/>
    </source>
</evidence>
<keyword evidence="6 8" id="KW-0627">Porphyrin biosynthesis</keyword>
<dbReference type="PIRSF" id="PIRSF000445">
    <property type="entry name" value="4pyrrol_synth_GluRdtase"/>
    <property type="match status" value="1"/>
</dbReference>
<proteinExistence type="inferred from homology"/>
<organism evidence="13 14">
    <name type="scientific">Nocardioides yefusunii</name>
    <dbReference type="NCBI Taxonomy" id="2500546"/>
    <lineage>
        <taxon>Bacteria</taxon>
        <taxon>Bacillati</taxon>
        <taxon>Actinomycetota</taxon>
        <taxon>Actinomycetes</taxon>
        <taxon>Propionibacteriales</taxon>
        <taxon>Nocardioidaceae</taxon>
        <taxon>Nocardioides</taxon>
    </lineage>
</organism>
<keyword evidence="4 8" id="KW-0521">NADP</keyword>
<dbReference type="InterPro" id="IPR000343">
    <property type="entry name" value="4pyrrol_synth_GluRdtase"/>
</dbReference>
<sequence length="438" mass="46193">MSVLVVGVSHKSAPVSLLETLALDPEGARKLVLNVSALDHVGEAAVISTCNRIEVYADVDRFHGSVEEISRLLLGRADVAPESLVPHLYVHYDDGAVTHLFNVAAGLDSMVLGEGQILGQAREALRVGQELDTVGPVLNLLFQQALRVGKRAHAETAVDAAGPSMVSAALEHSIGRRGGVAGKDVLVLGAGAMASLAVSTLQREGAARIVIGNRSLANAQRLAVDYDAEAVPLADARELMGEVDLLITCTGSSGVVVTAAHLAAARGDRERVLDVVDLAMPRDVESAVADVPGVRVLGIAQLAEQLGDEHDAIRAVAGAREIVMEETASFLSARRQASVTPTVVALRSMATSVVESEMERLSARLGDVDEAVLDEVRRTVHRVAEKLLHRPTTRVRELAQESGTVSYAHALAELFALDPDAVSAVTRPVPTRAQGVER</sequence>
<protein>
    <recommendedName>
        <fullName evidence="3 8">Glutamyl-tRNA reductase</fullName>
        <shortName evidence="8">GluTR</shortName>
        <ecNumber evidence="3 8">1.2.1.70</ecNumber>
    </recommendedName>
</protein>
<dbReference type="InterPro" id="IPR006151">
    <property type="entry name" value="Shikm_DH/Glu-tRNA_Rdtase"/>
</dbReference>
<comment type="domain">
    <text evidence="8">Possesses an unusual extended V-shaped dimeric structure with each monomer consisting of three distinct domains arranged along a curved 'spinal' alpha-helix. The N-terminal catalytic domain specifically recognizes the glutamate moiety of the substrate. The second domain is the NADPH-binding domain, and the third C-terminal domain is responsible for dimerization.</text>
</comment>
<feature type="binding site" evidence="8">
    <location>
        <position position="109"/>
    </location>
    <ligand>
        <name>substrate</name>
    </ligand>
</feature>
<evidence type="ECO:0000259" key="11">
    <source>
        <dbReference type="Pfam" id="PF01488"/>
    </source>
</evidence>
<feature type="binding site" evidence="8">
    <location>
        <begin position="189"/>
        <end position="194"/>
    </location>
    <ligand>
        <name>NADP(+)</name>
        <dbReference type="ChEBI" id="CHEBI:58349"/>
    </ligand>
</feature>
<keyword evidence="14" id="KW-1185">Reference proteome</keyword>
<feature type="domain" description="Quinate/shikimate 5-dehydrogenase/glutamyl-tRNA reductase" evidence="11">
    <location>
        <begin position="180"/>
        <end position="303"/>
    </location>
</feature>
<evidence type="ECO:0000256" key="5">
    <source>
        <dbReference type="ARBA" id="ARBA00023002"/>
    </source>
</evidence>
<evidence type="ECO:0000256" key="2">
    <source>
        <dbReference type="ARBA" id="ARBA00005916"/>
    </source>
</evidence>
<evidence type="ECO:0000256" key="6">
    <source>
        <dbReference type="ARBA" id="ARBA00023244"/>
    </source>
</evidence>
<dbReference type="Proteomes" id="UP001596098">
    <property type="component" value="Unassembled WGS sequence"/>
</dbReference>
<comment type="catalytic activity">
    <reaction evidence="7 8 9">
        <text>(S)-4-amino-5-oxopentanoate + tRNA(Glu) + NADP(+) = L-glutamyl-tRNA(Glu) + NADPH + H(+)</text>
        <dbReference type="Rhea" id="RHEA:12344"/>
        <dbReference type="Rhea" id="RHEA-COMP:9663"/>
        <dbReference type="Rhea" id="RHEA-COMP:9680"/>
        <dbReference type="ChEBI" id="CHEBI:15378"/>
        <dbReference type="ChEBI" id="CHEBI:57501"/>
        <dbReference type="ChEBI" id="CHEBI:57783"/>
        <dbReference type="ChEBI" id="CHEBI:58349"/>
        <dbReference type="ChEBI" id="CHEBI:78442"/>
        <dbReference type="ChEBI" id="CHEBI:78520"/>
        <dbReference type="EC" id="1.2.1.70"/>
    </reaction>
</comment>
<comment type="pathway">
    <text evidence="1 8 9">Porphyrin-containing compound metabolism; protoporphyrin-IX biosynthesis; 5-aminolevulinate from L-glutamyl-tRNA(Glu): step 1/2.</text>
</comment>
<feature type="binding site" evidence="8">
    <location>
        <position position="120"/>
    </location>
    <ligand>
        <name>substrate</name>
    </ligand>
</feature>
<comment type="caution">
    <text evidence="13">The sequence shown here is derived from an EMBL/GenBank/DDBJ whole genome shotgun (WGS) entry which is preliminary data.</text>
</comment>
<dbReference type="SUPFAM" id="SSF69075">
    <property type="entry name" value="Glutamyl tRNA-reductase dimerization domain"/>
    <property type="match status" value="1"/>
</dbReference>
<dbReference type="InterPro" id="IPR036343">
    <property type="entry name" value="GluRdtase_N_sf"/>
</dbReference>
<dbReference type="InterPro" id="IPR036453">
    <property type="entry name" value="GluRdtase_dimer_dom_sf"/>
</dbReference>
<feature type="binding site" evidence="8">
    <location>
        <begin position="114"/>
        <end position="116"/>
    </location>
    <ligand>
        <name>substrate</name>
    </ligand>
</feature>
<dbReference type="Pfam" id="PF05201">
    <property type="entry name" value="GlutR_N"/>
    <property type="match status" value="1"/>
</dbReference>
<reference evidence="14" key="1">
    <citation type="journal article" date="2019" name="Int. J. Syst. Evol. Microbiol.">
        <title>The Global Catalogue of Microorganisms (GCM) 10K type strain sequencing project: providing services to taxonomists for standard genome sequencing and annotation.</title>
        <authorList>
            <consortium name="The Broad Institute Genomics Platform"/>
            <consortium name="The Broad Institute Genome Sequencing Center for Infectious Disease"/>
            <person name="Wu L."/>
            <person name="Ma J."/>
        </authorList>
    </citation>
    <scope>NUCLEOTIDE SEQUENCE [LARGE SCALE GENOMIC DNA]</scope>
    <source>
        <strain evidence="14">DFY28</strain>
    </source>
</reference>
<dbReference type="EMBL" id="JBHSQI010000005">
    <property type="protein sequence ID" value="MFC6154004.1"/>
    <property type="molecule type" value="Genomic_DNA"/>
</dbReference>